<feature type="region of interest" description="Disordered" evidence="2">
    <location>
        <begin position="311"/>
        <end position="364"/>
    </location>
</feature>
<feature type="compositionally biased region" description="Basic and acidic residues" evidence="2">
    <location>
        <begin position="1105"/>
        <end position="1120"/>
    </location>
</feature>
<keyword evidence="4" id="KW-1185">Reference proteome</keyword>
<feature type="compositionally biased region" description="Low complexity" evidence="2">
    <location>
        <begin position="536"/>
        <end position="549"/>
    </location>
</feature>
<feature type="compositionally biased region" description="Basic residues" evidence="2">
    <location>
        <begin position="550"/>
        <end position="563"/>
    </location>
</feature>
<gene>
    <name evidence="3" type="ORF">ECRASSUSDP1_LOCUS9364</name>
</gene>
<evidence type="ECO:0000313" key="4">
    <source>
        <dbReference type="Proteomes" id="UP001295684"/>
    </source>
</evidence>
<proteinExistence type="predicted"/>
<feature type="compositionally biased region" description="Basic and acidic residues" evidence="2">
    <location>
        <begin position="1205"/>
        <end position="1217"/>
    </location>
</feature>
<name>A0AAD1UJG3_EUPCR</name>
<feature type="coiled-coil region" evidence="1">
    <location>
        <begin position="52"/>
        <end position="230"/>
    </location>
</feature>
<feature type="compositionally biased region" description="Polar residues" evidence="2">
    <location>
        <begin position="1051"/>
        <end position="1060"/>
    </location>
</feature>
<keyword evidence="1" id="KW-0175">Coiled coil</keyword>
<feature type="compositionally biased region" description="Basic residues" evidence="2">
    <location>
        <begin position="1251"/>
        <end position="1260"/>
    </location>
</feature>
<evidence type="ECO:0000256" key="2">
    <source>
        <dbReference type="SAM" id="MobiDB-lite"/>
    </source>
</evidence>
<comment type="caution">
    <text evidence="3">The sequence shown here is derived from an EMBL/GenBank/DDBJ whole genome shotgun (WGS) entry which is preliminary data.</text>
</comment>
<dbReference type="Proteomes" id="UP001295684">
    <property type="component" value="Unassembled WGS sequence"/>
</dbReference>
<feature type="region of interest" description="Disordered" evidence="2">
    <location>
        <begin position="1190"/>
        <end position="1260"/>
    </location>
</feature>
<evidence type="ECO:0000256" key="1">
    <source>
        <dbReference type="SAM" id="Coils"/>
    </source>
</evidence>
<organism evidence="3 4">
    <name type="scientific">Euplotes crassus</name>
    <dbReference type="NCBI Taxonomy" id="5936"/>
    <lineage>
        <taxon>Eukaryota</taxon>
        <taxon>Sar</taxon>
        <taxon>Alveolata</taxon>
        <taxon>Ciliophora</taxon>
        <taxon>Intramacronucleata</taxon>
        <taxon>Spirotrichea</taxon>
        <taxon>Hypotrichia</taxon>
        <taxon>Euplotida</taxon>
        <taxon>Euplotidae</taxon>
        <taxon>Moneuplotes</taxon>
    </lineage>
</organism>
<sequence>MAGRNAQEMISLLKDEKSNLELVNSDLLRRLEQKEYDFINLKSAFEDVKFDTDEKEKSIEKAQKVIKKLNDECEKAMKDLQISEEKVETYQIENKNLNRELVDLQIQCQENEKLNKTQTRLRGEIQKLKEEYNNLADEKEEIIEVKNEEIESLKNEKDQLEGIIENLDTKLDEIASQNELRDKLLEEAIEKGKELEELLQTKEQEIHRLVRDFEEEQSEKENQIHHLKATATNTIRNLYALNGLSGENICNNLETKNLKSSIYSKGVDPISRDPRKRVSFEGIEKRFFSTISRPGERGDVNETIELSKTQKLMSPHRKRTAAYTQATTKSSMKKGKRRDMSASSARKNKNGVLAPLGMSTPAKVTNANKSTIDDFERMEDGFDGDATMYGIPNTIGQIESNSALVNQLKVLLENAMERESHLADFIEKLCQQHLEPLTQKFENLKHAESKIREDSERLRMRNEELETRLLDAQSKLWTLKMMYDEYDQILEKMTIQKNENTYIHKEDKSDIMSAVDGFLSSHGIPRKKGKSTKTRSLLSSYKSGKSGKSTLRKKPSVRFKSNKSRSEESEDLSHTFNPEGKTMLRKRQSSRGHGASLRKSRSEAVRLGDLQSHEGTPSQRSALIRNNLRNQDGTPSIRDAGIQPSLRRDGTNASVSVPMGLQSPSRHHTSVRTRNNQNNPARSQHDNLGQNSRFDRSQDDRIDEEDNEDGLEELDFDDLEYYSNEGEEEEDEDDENVETHNLFDEANDYIDMLKDQLKQSKEQNNENDQTIQSLRNEIAELQKLNDNLENQLYKYQYDMNRVTDVLLNDAHPTKEELEQEENGVENMSDQEKNLYKLLKKIAELRENNTDSNEKIKVFERDIEELISKNNHLQEVEQVKNEIQLALDHEKKRAIDLEAMCTEKTHAFQSVIEEKEKLHEDLAKIQAEKDELKGTLDTLHKLRDQEEEEIEKTLDEAKSIIQKLEEKLHNKDDKIRRYKEKISLIERDKAEVEGKIMGLEDEFKDKEKNMKLKLLWAQMEKKDLATTLLKLENSAHHIHQSEFKSREHTHPGNASMNLRRNSQSEEKTCHSHKMDAKRYSESHYQCRKTEEIARSGSRNRTSLRRRNVESTDHPRSHDRSKSAISIESNGGHRHSEFHLGNVSAELQEREKWFHQVIAEKDMIIHDLQVQLEYLQTKYRQKKMELSALKNRGGNFKETSQHYSSSKPEREVQGRDEHNCTMYNYGNNENPRNFDADPTNASRANDKAMMRSSGRKAYHYQG</sequence>
<feature type="compositionally biased region" description="Basic and acidic residues" evidence="2">
    <location>
        <begin position="1061"/>
        <end position="1080"/>
    </location>
</feature>
<feature type="coiled-coil region" evidence="1">
    <location>
        <begin position="448"/>
        <end position="475"/>
    </location>
</feature>
<reference evidence="3" key="1">
    <citation type="submission" date="2023-07" db="EMBL/GenBank/DDBJ databases">
        <authorList>
            <consortium name="AG Swart"/>
            <person name="Singh M."/>
            <person name="Singh A."/>
            <person name="Seah K."/>
            <person name="Emmerich C."/>
        </authorList>
    </citation>
    <scope>NUCLEOTIDE SEQUENCE</scope>
    <source>
        <strain evidence="3">DP1</strain>
    </source>
</reference>
<feature type="compositionally biased region" description="Basic residues" evidence="2">
    <location>
        <begin position="524"/>
        <end position="533"/>
    </location>
</feature>
<dbReference type="EMBL" id="CAMPGE010009201">
    <property type="protein sequence ID" value="CAI2368075.1"/>
    <property type="molecule type" value="Genomic_DNA"/>
</dbReference>
<feature type="compositionally biased region" description="Basic and acidic residues" evidence="2">
    <location>
        <begin position="1037"/>
        <end position="1049"/>
    </location>
</feature>
<protein>
    <submittedName>
        <fullName evidence="3">Uncharacterized protein</fullName>
    </submittedName>
</protein>
<feature type="coiled-coil region" evidence="1">
    <location>
        <begin position="743"/>
        <end position="1008"/>
    </location>
</feature>
<feature type="compositionally biased region" description="Basic and acidic residues" evidence="2">
    <location>
        <begin position="564"/>
        <end position="573"/>
    </location>
</feature>
<feature type="compositionally biased region" description="Polar residues" evidence="2">
    <location>
        <begin position="1219"/>
        <end position="1229"/>
    </location>
</feature>
<accession>A0AAD1UJG3</accession>
<feature type="region of interest" description="Disordered" evidence="2">
    <location>
        <begin position="1037"/>
        <end position="1135"/>
    </location>
</feature>
<feature type="compositionally biased region" description="Polar residues" evidence="2">
    <location>
        <begin position="672"/>
        <end position="692"/>
    </location>
</feature>
<feature type="compositionally biased region" description="Acidic residues" evidence="2">
    <location>
        <begin position="701"/>
        <end position="718"/>
    </location>
</feature>
<feature type="compositionally biased region" description="Polar residues" evidence="2">
    <location>
        <begin position="1195"/>
        <end position="1204"/>
    </location>
</feature>
<evidence type="ECO:0000313" key="3">
    <source>
        <dbReference type="EMBL" id="CAI2368075.1"/>
    </source>
</evidence>
<feature type="region of interest" description="Disordered" evidence="2">
    <location>
        <begin position="520"/>
        <end position="718"/>
    </location>
</feature>
<dbReference type="AlphaFoldDB" id="A0AAD1UJG3"/>